<gene>
    <name evidence="2" type="ORF">LshimejAT787_0202840</name>
</gene>
<proteinExistence type="predicted"/>
<dbReference type="OrthoDB" id="3264586at2759"/>
<name>A0A9P3UHZ9_LYOSH</name>
<reference evidence="2" key="1">
    <citation type="submission" date="2022-07" db="EMBL/GenBank/DDBJ databases">
        <title>The genome of Lyophyllum shimeji provides insight into the initial evolution of ectomycorrhizal fungal genome.</title>
        <authorList>
            <person name="Kobayashi Y."/>
            <person name="Shibata T."/>
            <person name="Hirakawa H."/>
            <person name="Shigenobu S."/>
            <person name="Nishiyama T."/>
            <person name="Yamada A."/>
            <person name="Hasebe M."/>
            <person name="Kawaguchi M."/>
        </authorList>
    </citation>
    <scope>NUCLEOTIDE SEQUENCE</scope>
    <source>
        <strain evidence="2">AT787</strain>
    </source>
</reference>
<protein>
    <submittedName>
        <fullName evidence="2">Uncharacterized protein</fullName>
    </submittedName>
</protein>
<keyword evidence="3" id="KW-1185">Reference proteome</keyword>
<feature type="region of interest" description="Disordered" evidence="1">
    <location>
        <begin position="1"/>
        <end position="32"/>
    </location>
</feature>
<organism evidence="2 3">
    <name type="scientific">Lyophyllum shimeji</name>
    <name type="common">Hon-shimeji</name>
    <name type="synonym">Tricholoma shimeji</name>
    <dbReference type="NCBI Taxonomy" id="47721"/>
    <lineage>
        <taxon>Eukaryota</taxon>
        <taxon>Fungi</taxon>
        <taxon>Dikarya</taxon>
        <taxon>Basidiomycota</taxon>
        <taxon>Agaricomycotina</taxon>
        <taxon>Agaricomycetes</taxon>
        <taxon>Agaricomycetidae</taxon>
        <taxon>Agaricales</taxon>
        <taxon>Tricholomatineae</taxon>
        <taxon>Lyophyllaceae</taxon>
        <taxon>Lyophyllum</taxon>
    </lineage>
</organism>
<dbReference type="AlphaFoldDB" id="A0A9P3UHZ9"/>
<comment type="caution">
    <text evidence="2">The sequence shown here is derived from an EMBL/GenBank/DDBJ whole genome shotgun (WGS) entry which is preliminary data.</text>
</comment>
<dbReference type="EMBL" id="BRPK01000002">
    <property type="protein sequence ID" value="GLB34719.1"/>
    <property type="molecule type" value="Genomic_DNA"/>
</dbReference>
<sequence>MVKSPKRPPPRQSTRPTCAAAPLSAEEDGAKPQVEGDVTLILKELHDRQARKASARSMAFQAQKKAIYAAARKTGQEISRSGIAYLEKVRAEIQELNAQEVSHEQFISDFQRLCVAQEESIESVLSEFPPLLDELAPRRANQANTASEMLRKNPARRELALKTFCKNARAHVEEARENERVATDASALIKHYKNLLCN</sequence>
<evidence type="ECO:0000313" key="2">
    <source>
        <dbReference type="EMBL" id="GLB34719.1"/>
    </source>
</evidence>
<evidence type="ECO:0000256" key="1">
    <source>
        <dbReference type="SAM" id="MobiDB-lite"/>
    </source>
</evidence>
<evidence type="ECO:0000313" key="3">
    <source>
        <dbReference type="Proteomes" id="UP001063166"/>
    </source>
</evidence>
<dbReference type="Proteomes" id="UP001063166">
    <property type="component" value="Unassembled WGS sequence"/>
</dbReference>
<accession>A0A9P3UHZ9</accession>